<keyword evidence="2" id="KW-1185">Reference proteome</keyword>
<organism evidence="1 2">
    <name type="scientific">Ferrimonas sediminum</name>
    <dbReference type="NCBI Taxonomy" id="718193"/>
    <lineage>
        <taxon>Bacteria</taxon>
        <taxon>Pseudomonadati</taxon>
        <taxon>Pseudomonadota</taxon>
        <taxon>Gammaproteobacteria</taxon>
        <taxon>Alteromonadales</taxon>
        <taxon>Ferrimonadaceae</taxon>
        <taxon>Ferrimonas</taxon>
    </lineage>
</organism>
<evidence type="ECO:0008006" key="3">
    <source>
        <dbReference type="Google" id="ProtNLM"/>
    </source>
</evidence>
<evidence type="ECO:0000313" key="1">
    <source>
        <dbReference type="EMBL" id="SDI59221.1"/>
    </source>
</evidence>
<dbReference type="RefSeq" id="WP_028112153.1">
    <property type="nucleotide sequence ID" value="NZ_FNEM01000002.1"/>
</dbReference>
<dbReference type="InterPro" id="IPR038444">
    <property type="entry name" value="DUF465_sf"/>
</dbReference>
<gene>
    <name evidence="1" type="ORF">SAMN04488540_102173</name>
</gene>
<accession>A0A1G8LU20</accession>
<reference evidence="2" key="1">
    <citation type="submission" date="2016-10" db="EMBL/GenBank/DDBJ databases">
        <authorList>
            <person name="Varghese N."/>
            <person name="Submissions S."/>
        </authorList>
    </citation>
    <scope>NUCLEOTIDE SEQUENCE [LARGE SCALE GENOMIC DNA]</scope>
    <source>
        <strain evidence="2">DSM 23317</strain>
    </source>
</reference>
<dbReference type="Pfam" id="PF04325">
    <property type="entry name" value="DUF465"/>
    <property type="match status" value="1"/>
</dbReference>
<evidence type="ECO:0000313" key="2">
    <source>
        <dbReference type="Proteomes" id="UP000199527"/>
    </source>
</evidence>
<dbReference type="AlphaFoldDB" id="A0A1G8LU20"/>
<name>A0A1G8LU20_9GAMM</name>
<dbReference type="EMBL" id="FNEM01000002">
    <property type="protein sequence ID" value="SDI59221.1"/>
    <property type="molecule type" value="Genomic_DNA"/>
</dbReference>
<sequence length="82" mass="9764">MLGESHSLLDEFPDYKDRIHTLKHQDDEFASMAREYHSLDHRIRGLEMNDVPTSDTEFNRMKSRRVELKDQLYNRIINGSGR</sequence>
<dbReference type="OrthoDB" id="1263265at2"/>
<dbReference type="InterPro" id="IPR007420">
    <property type="entry name" value="DUF465"/>
</dbReference>
<dbReference type="Proteomes" id="UP000199527">
    <property type="component" value="Unassembled WGS sequence"/>
</dbReference>
<protein>
    <recommendedName>
        <fullName evidence="3">DUF465 domain-containing protein</fullName>
    </recommendedName>
</protein>
<proteinExistence type="predicted"/>
<dbReference type="Gene3D" id="6.10.280.50">
    <property type="match status" value="1"/>
</dbReference>